<dbReference type="InterPro" id="IPR045499">
    <property type="entry name" value="DUF6492"/>
</dbReference>
<dbReference type="Proteomes" id="UP000664122">
    <property type="component" value="Unassembled WGS sequence"/>
</dbReference>
<proteinExistence type="predicted"/>
<protein>
    <submittedName>
        <fullName evidence="1">Uncharacterized protein</fullName>
    </submittedName>
</protein>
<reference evidence="1" key="1">
    <citation type="submission" date="2021-03" db="EMBL/GenBank/DDBJ databases">
        <title>Whole genome sequence of Jiella sp. CQZ9-1.</title>
        <authorList>
            <person name="Tuo L."/>
        </authorList>
    </citation>
    <scope>NUCLEOTIDE SEQUENCE</scope>
    <source>
        <strain evidence="1">CQZ9-1</strain>
    </source>
</reference>
<gene>
    <name evidence="1" type="ORF">J1C48_03530</name>
</gene>
<dbReference type="EMBL" id="JAFMPP010000002">
    <property type="protein sequence ID" value="MBO0661635.1"/>
    <property type="molecule type" value="Genomic_DNA"/>
</dbReference>
<dbReference type="AlphaFoldDB" id="A0A939FUE9"/>
<evidence type="ECO:0000313" key="1">
    <source>
        <dbReference type="EMBL" id="MBO0661635.1"/>
    </source>
</evidence>
<organism evidence="1 2">
    <name type="scientific">Jiella flava</name>
    <dbReference type="NCBI Taxonomy" id="2816857"/>
    <lineage>
        <taxon>Bacteria</taxon>
        <taxon>Pseudomonadati</taxon>
        <taxon>Pseudomonadota</taxon>
        <taxon>Alphaproteobacteria</taxon>
        <taxon>Hyphomicrobiales</taxon>
        <taxon>Aurantimonadaceae</taxon>
        <taxon>Jiella</taxon>
    </lineage>
</organism>
<keyword evidence="2" id="KW-1185">Reference proteome</keyword>
<evidence type="ECO:0000313" key="2">
    <source>
        <dbReference type="Proteomes" id="UP000664122"/>
    </source>
</evidence>
<sequence length="304" mass="33787">MVPGTIKGASSTVSTTIATASYKGDFERCRLLCESMDARVSGHSRHLILVEAADVALFRQLAGPKREIVDERDLLPAWLRPFPDPTSFGRRRIWLSPFGWPLRGWHVQQLRRLALAAALDDQVMVSVDSDVVFLKDFDVGFFKRDGRTLFFRQPDGMAKVLPELQETHRDWSRKAGALLGIKAPDTTDIGYIGTLIPWRTQSARALAARIEAVTGRGWMKTLAGTRALSECTIYGRFVDEVEGEREAHLPMPESLCQMYWAGAAMDEETLTRFVACLKPHQVAAGIQSFTATDPQLIRQAAGLG</sequence>
<comment type="caution">
    <text evidence="1">The sequence shown here is derived from an EMBL/GenBank/DDBJ whole genome shotgun (WGS) entry which is preliminary data.</text>
</comment>
<accession>A0A939FUE9</accession>
<name>A0A939FUE9_9HYPH</name>
<dbReference type="Pfam" id="PF20102">
    <property type="entry name" value="DUF6492"/>
    <property type="match status" value="1"/>
</dbReference>